<keyword evidence="2" id="KW-1185">Reference proteome</keyword>
<gene>
    <name evidence="1" type="ORF">CITCOLO1_LOCUS5749</name>
</gene>
<proteinExistence type="predicted"/>
<name>A0ABP0Y0Q3_9ROSI</name>
<accession>A0ABP0Y0Q3</accession>
<dbReference type="EMBL" id="OZ021745">
    <property type="protein sequence ID" value="CAK9314008.1"/>
    <property type="molecule type" value="Genomic_DNA"/>
</dbReference>
<protein>
    <submittedName>
        <fullName evidence="1">Uncharacterized protein</fullName>
    </submittedName>
</protein>
<dbReference type="Proteomes" id="UP001642487">
    <property type="component" value="Chromosome 11"/>
</dbReference>
<evidence type="ECO:0000313" key="1">
    <source>
        <dbReference type="EMBL" id="CAK9314008.1"/>
    </source>
</evidence>
<organism evidence="1 2">
    <name type="scientific">Citrullus colocynthis</name>
    <name type="common">colocynth</name>
    <dbReference type="NCBI Taxonomy" id="252529"/>
    <lineage>
        <taxon>Eukaryota</taxon>
        <taxon>Viridiplantae</taxon>
        <taxon>Streptophyta</taxon>
        <taxon>Embryophyta</taxon>
        <taxon>Tracheophyta</taxon>
        <taxon>Spermatophyta</taxon>
        <taxon>Magnoliopsida</taxon>
        <taxon>eudicotyledons</taxon>
        <taxon>Gunneridae</taxon>
        <taxon>Pentapetalae</taxon>
        <taxon>rosids</taxon>
        <taxon>fabids</taxon>
        <taxon>Cucurbitales</taxon>
        <taxon>Cucurbitaceae</taxon>
        <taxon>Benincaseae</taxon>
        <taxon>Citrullus</taxon>
    </lineage>
</organism>
<reference evidence="1 2" key="1">
    <citation type="submission" date="2024-03" db="EMBL/GenBank/DDBJ databases">
        <authorList>
            <person name="Gkanogiannis A."/>
            <person name="Becerra Lopez-Lavalle L."/>
        </authorList>
    </citation>
    <scope>NUCLEOTIDE SEQUENCE [LARGE SCALE GENOMIC DNA]</scope>
</reference>
<evidence type="ECO:0000313" key="2">
    <source>
        <dbReference type="Proteomes" id="UP001642487"/>
    </source>
</evidence>
<sequence>MVNQASVEPSFFAPSASVGSRCRSCCSTAEFYKSRVCGVRSSFMSVMHLFFVKIHSSHRPLGSFSSAAVRCQLLES</sequence>